<keyword evidence="1" id="KW-0732">Signal</keyword>
<evidence type="ECO:0000313" key="3">
    <source>
        <dbReference type="Proteomes" id="UP000601108"/>
    </source>
</evidence>
<evidence type="ECO:0000256" key="1">
    <source>
        <dbReference type="SAM" id="SignalP"/>
    </source>
</evidence>
<sequence length="160" mass="18836">MMYKVPFYIALFFSLAVFSQETLSNKELSNHKEEVKQTILNFFEGFHKADTVKMKNVMDQNITILTVTKNKEGRFETIKIAPQNFLKTIKSRPEDQKWEEKLLSFKIETNKDIANVWTPYEFYLNDTFSHCGVNVFQLFNDGTTWKIIAIADTRNKEECK</sequence>
<feature type="signal peptide" evidence="1">
    <location>
        <begin position="1"/>
        <end position="19"/>
    </location>
</feature>
<dbReference type="SUPFAM" id="SSF54427">
    <property type="entry name" value="NTF2-like"/>
    <property type="match status" value="1"/>
</dbReference>
<evidence type="ECO:0000313" key="2">
    <source>
        <dbReference type="EMBL" id="GGX25490.1"/>
    </source>
</evidence>
<keyword evidence="3" id="KW-1185">Reference proteome</keyword>
<gene>
    <name evidence="2" type="ORF">GCM10007384_28220</name>
</gene>
<dbReference type="EMBL" id="BMWS01000020">
    <property type="protein sequence ID" value="GGX25490.1"/>
    <property type="molecule type" value="Genomic_DNA"/>
</dbReference>
<feature type="chain" id="PRO_5037070272" description="Lumazine-binding" evidence="1">
    <location>
        <begin position="20"/>
        <end position="160"/>
    </location>
</feature>
<dbReference type="InterPro" id="IPR032710">
    <property type="entry name" value="NTF2-like_dom_sf"/>
</dbReference>
<organism evidence="2 3">
    <name type="scientific">Aquimarina muelleri</name>
    <dbReference type="NCBI Taxonomy" id="279356"/>
    <lineage>
        <taxon>Bacteria</taxon>
        <taxon>Pseudomonadati</taxon>
        <taxon>Bacteroidota</taxon>
        <taxon>Flavobacteriia</taxon>
        <taxon>Flavobacteriales</taxon>
        <taxon>Flavobacteriaceae</taxon>
        <taxon>Aquimarina</taxon>
    </lineage>
</organism>
<reference evidence="2 3" key="1">
    <citation type="journal article" date="2014" name="Int. J. Syst. Evol. Microbiol.">
        <title>Complete genome sequence of Corynebacterium casei LMG S-19264T (=DSM 44701T), isolated from a smear-ripened cheese.</title>
        <authorList>
            <consortium name="US DOE Joint Genome Institute (JGI-PGF)"/>
            <person name="Walter F."/>
            <person name="Albersmeier A."/>
            <person name="Kalinowski J."/>
            <person name="Ruckert C."/>
        </authorList>
    </citation>
    <scope>NUCLEOTIDE SEQUENCE [LARGE SCALE GENOMIC DNA]</scope>
    <source>
        <strain evidence="2 3">KCTC 12285</strain>
    </source>
</reference>
<name>A0A918JWK4_9FLAO</name>
<dbReference type="RefSeq" id="WP_051316897.1">
    <property type="nucleotide sequence ID" value="NZ_BMWS01000020.1"/>
</dbReference>
<evidence type="ECO:0008006" key="4">
    <source>
        <dbReference type="Google" id="ProtNLM"/>
    </source>
</evidence>
<accession>A0A918JWK4</accession>
<proteinExistence type="predicted"/>
<dbReference type="AlphaFoldDB" id="A0A918JWK4"/>
<dbReference type="Proteomes" id="UP000601108">
    <property type="component" value="Unassembled WGS sequence"/>
</dbReference>
<dbReference type="Gene3D" id="3.10.450.50">
    <property type="match status" value="1"/>
</dbReference>
<comment type="caution">
    <text evidence="2">The sequence shown here is derived from an EMBL/GenBank/DDBJ whole genome shotgun (WGS) entry which is preliminary data.</text>
</comment>
<protein>
    <recommendedName>
        <fullName evidence="4">Lumazine-binding</fullName>
    </recommendedName>
</protein>